<dbReference type="AlphaFoldDB" id="A0AAN9BGA7"/>
<dbReference type="GO" id="GO:0005763">
    <property type="term" value="C:mitochondrial small ribosomal subunit"/>
    <property type="evidence" value="ECO:0007669"/>
    <property type="project" value="UniProtKB-ARBA"/>
</dbReference>
<organism evidence="11 12">
    <name type="scientific">Littorina saxatilis</name>
    <dbReference type="NCBI Taxonomy" id="31220"/>
    <lineage>
        <taxon>Eukaryota</taxon>
        <taxon>Metazoa</taxon>
        <taxon>Spiralia</taxon>
        <taxon>Lophotrochozoa</taxon>
        <taxon>Mollusca</taxon>
        <taxon>Gastropoda</taxon>
        <taxon>Caenogastropoda</taxon>
        <taxon>Littorinimorpha</taxon>
        <taxon>Littorinoidea</taxon>
        <taxon>Littorinidae</taxon>
        <taxon>Littorina</taxon>
    </lineage>
</organism>
<dbReference type="Pfam" id="PF00333">
    <property type="entry name" value="Ribosomal_S5"/>
    <property type="match status" value="1"/>
</dbReference>
<dbReference type="Proteomes" id="UP001374579">
    <property type="component" value="Unassembled WGS sequence"/>
</dbReference>
<dbReference type="SUPFAM" id="SSF54768">
    <property type="entry name" value="dsRNA-binding domain-like"/>
    <property type="match status" value="1"/>
</dbReference>
<comment type="subcellular location">
    <subcellularLocation>
        <location evidence="1">Mitochondrion</location>
    </subcellularLocation>
</comment>
<dbReference type="PANTHER" id="PTHR48277">
    <property type="entry name" value="MITOCHONDRIAL RIBOSOMAL PROTEIN S5"/>
    <property type="match status" value="1"/>
</dbReference>
<dbReference type="Gene3D" id="3.30.160.20">
    <property type="match status" value="1"/>
</dbReference>
<dbReference type="InterPro" id="IPR000851">
    <property type="entry name" value="Ribosomal_uS5"/>
</dbReference>
<evidence type="ECO:0000256" key="5">
    <source>
        <dbReference type="ARBA" id="ARBA00023274"/>
    </source>
</evidence>
<evidence type="ECO:0000256" key="6">
    <source>
        <dbReference type="ARBA" id="ARBA00039335"/>
    </source>
</evidence>
<dbReference type="InterPro" id="IPR014721">
    <property type="entry name" value="Ribsml_uS5_D2-typ_fold_subgr"/>
</dbReference>
<keyword evidence="3 8" id="KW-0689">Ribosomal protein</keyword>
<protein>
    <recommendedName>
        <fullName evidence="6">Small ribosomal subunit protein uS5m</fullName>
    </recommendedName>
    <alternativeName>
        <fullName evidence="7">28S ribosomal protein S5, mitochondrial</fullName>
    </alternativeName>
</protein>
<dbReference type="GO" id="GO:0006412">
    <property type="term" value="P:translation"/>
    <property type="evidence" value="ECO:0007669"/>
    <property type="project" value="InterPro"/>
</dbReference>
<dbReference type="EMBL" id="JBAMIC010000008">
    <property type="protein sequence ID" value="KAK7104937.1"/>
    <property type="molecule type" value="Genomic_DNA"/>
</dbReference>
<accession>A0AAN9BGA7</accession>
<gene>
    <name evidence="11" type="ORF">V1264_019574</name>
</gene>
<dbReference type="PROSITE" id="PS50881">
    <property type="entry name" value="S5_DSRBD"/>
    <property type="match status" value="1"/>
</dbReference>
<dbReference type="Pfam" id="PF03719">
    <property type="entry name" value="Ribosomal_S5_C"/>
    <property type="match status" value="1"/>
</dbReference>
<evidence type="ECO:0000313" key="12">
    <source>
        <dbReference type="Proteomes" id="UP001374579"/>
    </source>
</evidence>
<evidence type="ECO:0000256" key="8">
    <source>
        <dbReference type="PROSITE-ProRule" id="PRU00268"/>
    </source>
</evidence>
<evidence type="ECO:0000256" key="9">
    <source>
        <dbReference type="RuleBase" id="RU003823"/>
    </source>
</evidence>
<feature type="domain" description="S5 DRBM" evidence="10">
    <location>
        <begin position="186"/>
        <end position="250"/>
    </location>
</feature>
<dbReference type="PANTHER" id="PTHR48277:SF1">
    <property type="entry name" value="MITOCHONDRIAL RIBOSOMAL PROTEIN S5"/>
    <property type="match status" value="1"/>
</dbReference>
<keyword evidence="5 8" id="KW-0687">Ribonucleoprotein</keyword>
<sequence length="439" mass="49245">MASVLHGLAATLARTSSACHGNIWRCQPSSHSLNLVVQGIQGRQTVARTPVQLTVCRNVSFVGKVTADDLWGGVYGVSNAGRKRGRGKRARKKTDLNRGQIIGVGKNNMVWPGLNAPVIKGKEVVNIKQLPPDPERESRMMEMRDRGSQFRSFKVPALQRGWTGAKFPGTSVGPPDPVGDYKFEGFDSRVLEFKLVTNMTGNLGRKQRFSSFVVTGNKNGLAGFALAKAPNAKASLRKAKNMAAQRLRYIERYDNHTVFHNFYSKEKQTAVFVYKAAKGSGLTCHRAVKTICEVIGIQDMSAKVEGSTTNVQNLTKAFFAGLQRQETHQELADRVKLNVVEFRPDMDNIPLVVARPQDGKTREVGVKEEGFNFEHLYYGGKVPLYRPKAPPFYTKFKSWHIKNRYLVKMRNQRHAQLERLALGIEPSYEEKKRRARALR</sequence>
<dbReference type="InterPro" id="IPR048584">
    <property type="entry name" value="Ribosomal_uS5m_N"/>
</dbReference>
<proteinExistence type="inferred from homology"/>
<keyword evidence="4" id="KW-0496">Mitochondrion</keyword>
<dbReference type="GO" id="GO:0005743">
    <property type="term" value="C:mitochondrial inner membrane"/>
    <property type="evidence" value="ECO:0007669"/>
    <property type="project" value="UniProtKB-ARBA"/>
</dbReference>
<dbReference type="Gene3D" id="3.30.230.10">
    <property type="match status" value="1"/>
</dbReference>
<name>A0AAN9BGA7_9CAEN</name>
<dbReference type="InterPro" id="IPR013810">
    <property type="entry name" value="Ribosomal_uS5_N"/>
</dbReference>
<evidence type="ECO:0000259" key="10">
    <source>
        <dbReference type="PROSITE" id="PS50881"/>
    </source>
</evidence>
<dbReference type="FunFam" id="3.30.230.10:FF:000002">
    <property type="entry name" value="30S ribosomal protein S5"/>
    <property type="match status" value="1"/>
</dbReference>
<dbReference type="FunFam" id="3.30.160.20:FF:000022">
    <property type="entry name" value="28S ribosomal protein S5, mitochondrial"/>
    <property type="match status" value="1"/>
</dbReference>
<dbReference type="GO" id="GO:0003723">
    <property type="term" value="F:RNA binding"/>
    <property type="evidence" value="ECO:0007669"/>
    <property type="project" value="InterPro"/>
</dbReference>
<evidence type="ECO:0000313" key="11">
    <source>
        <dbReference type="EMBL" id="KAK7104937.1"/>
    </source>
</evidence>
<reference evidence="11 12" key="1">
    <citation type="submission" date="2024-02" db="EMBL/GenBank/DDBJ databases">
        <title>Chromosome-scale genome assembly of the rough periwinkle Littorina saxatilis.</title>
        <authorList>
            <person name="De Jode A."/>
            <person name="Faria R."/>
            <person name="Formenti G."/>
            <person name="Sims Y."/>
            <person name="Smith T.P."/>
            <person name="Tracey A."/>
            <person name="Wood J.M.D."/>
            <person name="Zagrodzka Z.B."/>
            <person name="Johannesson K."/>
            <person name="Butlin R.K."/>
            <person name="Leder E.H."/>
        </authorList>
    </citation>
    <scope>NUCLEOTIDE SEQUENCE [LARGE SCALE GENOMIC DNA]</scope>
    <source>
        <strain evidence="11">Snail1</strain>
        <tissue evidence="11">Muscle</tissue>
    </source>
</reference>
<evidence type="ECO:0000256" key="7">
    <source>
        <dbReference type="ARBA" id="ARBA00041606"/>
    </source>
</evidence>
<dbReference type="SUPFAM" id="SSF54211">
    <property type="entry name" value="Ribosomal protein S5 domain 2-like"/>
    <property type="match status" value="1"/>
</dbReference>
<evidence type="ECO:0000256" key="4">
    <source>
        <dbReference type="ARBA" id="ARBA00023128"/>
    </source>
</evidence>
<dbReference type="Pfam" id="PF21251">
    <property type="entry name" value="Ribosomal_uS5m_N"/>
    <property type="match status" value="1"/>
</dbReference>
<comment type="similarity">
    <text evidence="2 9">Belongs to the universal ribosomal protein uS5 family.</text>
</comment>
<evidence type="ECO:0000256" key="3">
    <source>
        <dbReference type="ARBA" id="ARBA00022980"/>
    </source>
</evidence>
<evidence type="ECO:0000256" key="1">
    <source>
        <dbReference type="ARBA" id="ARBA00004173"/>
    </source>
</evidence>
<dbReference type="InterPro" id="IPR005324">
    <property type="entry name" value="Ribosomal_uS5_C"/>
</dbReference>
<evidence type="ECO:0000256" key="2">
    <source>
        <dbReference type="ARBA" id="ARBA00008945"/>
    </source>
</evidence>
<keyword evidence="12" id="KW-1185">Reference proteome</keyword>
<comment type="caution">
    <text evidence="11">The sequence shown here is derived from an EMBL/GenBank/DDBJ whole genome shotgun (WGS) entry which is preliminary data.</text>
</comment>
<dbReference type="InterPro" id="IPR020568">
    <property type="entry name" value="Ribosomal_Su5_D2-typ_SF"/>
</dbReference>
<dbReference type="GO" id="GO:0003735">
    <property type="term" value="F:structural constituent of ribosome"/>
    <property type="evidence" value="ECO:0007669"/>
    <property type="project" value="UniProtKB-UniRule"/>
</dbReference>